<organism evidence="2">
    <name type="scientific">hydrothermal vent metagenome</name>
    <dbReference type="NCBI Taxonomy" id="652676"/>
    <lineage>
        <taxon>unclassified sequences</taxon>
        <taxon>metagenomes</taxon>
        <taxon>ecological metagenomes</taxon>
    </lineage>
</organism>
<proteinExistence type="predicted"/>
<dbReference type="Gene3D" id="2.40.160.50">
    <property type="entry name" value="membrane protein fhac: a member of the omp85/tpsb transporter family"/>
    <property type="match status" value="1"/>
</dbReference>
<dbReference type="PANTHER" id="PTHR34597:SF3">
    <property type="entry name" value="OUTER MEMBRANE TRANSPORTER CDIB"/>
    <property type="match status" value="1"/>
</dbReference>
<dbReference type="GO" id="GO:0008320">
    <property type="term" value="F:protein transmembrane transporter activity"/>
    <property type="evidence" value="ECO:0007669"/>
    <property type="project" value="TreeGrafter"/>
</dbReference>
<dbReference type="AlphaFoldDB" id="A0A161K0B0"/>
<evidence type="ECO:0000259" key="1">
    <source>
        <dbReference type="Pfam" id="PF03865"/>
    </source>
</evidence>
<accession>A0A161K0B0</accession>
<reference evidence="2" key="1">
    <citation type="submission" date="2015-10" db="EMBL/GenBank/DDBJ databases">
        <authorList>
            <person name="Gilbert D.G."/>
        </authorList>
    </citation>
    <scope>NUCLEOTIDE SEQUENCE</scope>
</reference>
<dbReference type="InterPro" id="IPR005565">
    <property type="entry name" value="Hemolysn_activator_HlyB_C"/>
</dbReference>
<dbReference type="GO" id="GO:0098046">
    <property type="term" value="C:type V protein secretion system complex"/>
    <property type="evidence" value="ECO:0007669"/>
    <property type="project" value="TreeGrafter"/>
</dbReference>
<dbReference type="Pfam" id="PF03865">
    <property type="entry name" value="ShlB"/>
    <property type="match status" value="1"/>
</dbReference>
<dbReference type="EMBL" id="CZQE01000054">
    <property type="protein sequence ID" value="CUS43466.1"/>
    <property type="molecule type" value="Genomic_DNA"/>
</dbReference>
<dbReference type="GO" id="GO:0046819">
    <property type="term" value="P:protein secretion by the type V secretion system"/>
    <property type="evidence" value="ECO:0007669"/>
    <property type="project" value="TreeGrafter"/>
</dbReference>
<protein>
    <submittedName>
        <fullName evidence="2">Hemolysin activation/secretion protein</fullName>
    </submittedName>
</protein>
<evidence type="ECO:0000313" key="2">
    <source>
        <dbReference type="EMBL" id="CUS43466.1"/>
    </source>
</evidence>
<feature type="domain" description="Haemolysin activator HlyB C-terminal" evidence="1">
    <location>
        <begin position="159"/>
        <end position="452"/>
    </location>
</feature>
<name>A0A161K0B0_9ZZZZ</name>
<gene>
    <name evidence="2" type="ORF">MGWOODY_Smn96</name>
</gene>
<dbReference type="PANTHER" id="PTHR34597">
    <property type="entry name" value="SLR1661 PROTEIN"/>
    <property type="match status" value="1"/>
</dbReference>
<sequence>MAPPAGAEKLFVTPAGIEIEGGALSSGTLAALRETLAGKRVSIAAVFAAAGVAEAGEARRGRVLLRIVVPRQDIADGATIRFAVIEGFIERVDLSGVPARVRGRIGAVLADLTGRSDVTLAQIERRLTLAAEVPGVVVHSTLAAGVRPGGTVLRVDATWRPVSGFVTVDNSLGETLGREAFGAGIDLNSVFGAGEAIYLRASGLPTLGRETSFLDSSPRNRALAVGAIIPVGRDGLAITVEGTDARTAPRHDLSLPGFASRFRRLSLAVRYPVVHRRALTIGVEARLDAEDERVRIITPAILPLSLDRLRVARASLDVSAYLPGGGSASGRAEASFGINGLGARSAADASAVLPLSRAGSDADFAKLLLSATVDQPVATHLVFALRARGQTSFGRPLGNAEQIGVASLDAVSPLPSGTLQGDAGYVARGEARSPFVFGRKGLLASVAPYAFAAQAQVRLMQPTIVERRSTDAFAYGIGLRLAGQAARGSPGLSTSIEFGRVHRDGFTSSRAAFTLFTRF</sequence>
<dbReference type="InterPro" id="IPR051544">
    <property type="entry name" value="TPS_OM_transporter"/>
</dbReference>